<reference evidence="4 5" key="1">
    <citation type="submission" date="2023-04" db="EMBL/GenBank/DDBJ databases">
        <title>Streptomyces chengmaiensis sp. nov. isolated from the stem of mangrove plant in Hainan.</title>
        <authorList>
            <person name="Huang X."/>
            <person name="Zhou S."/>
            <person name="Chu X."/>
            <person name="Xie Y."/>
            <person name="Lin Y."/>
        </authorList>
    </citation>
    <scope>NUCLEOTIDE SEQUENCE [LARGE SCALE GENOMIC DNA]</scope>
    <source>
        <strain evidence="4 5">HNM0663</strain>
    </source>
</reference>
<dbReference type="EMBL" id="JARWBG010000008">
    <property type="protein sequence ID" value="MDH2389151.1"/>
    <property type="molecule type" value="Genomic_DNA"/>
</dbReference>
<evidence type="ECO:0000256" key="2">
    <source>
        <dbReference type="SAM" id="Phobius"/>
    </source>
</evidence>
<gene>
    <name evidence="4" type="ORF">QCN29_10185</name>
</gene>
<evidence type="ECO:0000313" key="4">
    <source>
        <dbReference type="EMBL" id="MDH2389151.1"/>
    </source>
</evidence>
<name>A0ABT6HKI3_9ACTN</name>
<dbReference type="RefSeq" id="WP_279927449.1">
    <property type="nucleotide sequence ID" value="NZ_JARWBG010000008.1"/>
</dbReference>
<organism evidence="4 5">
    <name type="scientific">Streptomyces chengmaiensis</name>
    <dbReference type="NCBI Taxonomy" id="3040919"/>
    <lineage>
        <taxon>Bacteria</taxon>
        <taxon>Bacillati</taxon>
        <taxon>Actinomycetota</taxon>
        <taxon>Actinomycetes</taxon>
        <taxon>Kitasatosporales</taxon>
        <taxon>Streptomycetaceae</taxon>
        <taxon>Streptomyces</taxon>
    </lineage>
</organism>
<accession>A0ABT6HKI3</accession>
<keyword evidence="3" id="KW-0732">Signal</keyword>
<keyword evidence="5" id="KW-1185">Reference proteome</keyword>
<feature type="region of interest" description="Disordered" evidence="1">
    <location>
        <begin position="133"/>
        <end position="206"/>
    </location>
</feature>
<protein>
    <submittedName>
        <fullName evidence="4">LPXTG cell wall anchor domain-containing protein</fullName>
    </submittedName>
</protein>
<feature type="signal peptide" evidence="3">
    <location>
        <begin position="1"/>
        <end position="28"/>
    </location>
</feature>
<evidence type="ECO:0000313" key="5">
    <source>
        <dbReference type="Proteomes" id="UP001223144"/>
    </source>
</evidence>
<evidence type="ECO:0000256" key="3">
    <source>
        <dbReference type="SAM" id="SignalP"/>
    </source>
</evidence>
<keyword evidence="2" id="KW-0472">Membrane</keyword>
<keyword evidence="2" id="KW-1133">Transmembrane helix</keyword>
<comment type="caution">
    <text evidence="4">The sequence shown here is derived from an EMBL/GenBank/DDBJ whole genome shotgun (WGS) entry which is preliminary data.</text>
</comment>
<dbReference type="Proteomes" id="UP001223144">
    <property type="component" value="Unassembled WGS sequence"/>
</dbReference>
<dbReference type="NCBIfam" id="TIGR01167">
    <property type="entry name" value="LPXTG_anchor"/>
    <property type="match status" value="1"/>
</dbReference>
<feature type="compositionally biased region" description="Low complexity" evidence="1">
    <location>
        <begin position="147"/>
        <end position="194"/>
    </location>
</feature>
<proteinExistence type="predicted"/>
<evidence type="ECO:0000256" key="1">
    <source>
        <dbReference type="SAM" id="MobiDB-lite"/>
    </source>
</evidence>
<feature type="transmembrane region" description="Helical" evidence="2">
    <location>
        <begin position="211"/>
        <end position="230"/>
    </location>
</feature>
<feature type="chain" id="PRO_5046587141" evidence="3">
    <location>
        <begin position="29"/>
        <end position="238"/>
    </location>
</feature>
<keyword evidence="2" id="KW-0812">Transmembrane</keyword>
<sequence length="238" mass="24974">MPTFRTRWAVAAAVPTAAALLFASPAYATNGDNGTVKIHNAETGEELRKNEPKVCEFYLDAFGFDAAQKVDWKIKSWAANGGEKGEVVLSGELTLDEAGHGRTDDMNLPDGQYKLFWNWEGEKGKAKHKVFKTRCEDDTPGDDETQTTEPSPSETPSETPDETPSATPSETASETPSATPSETASPAASMPAEEGGSSDGNLAETGAGTPLLALSAVAAALVAGGGFLVLRRRKAAQG</sequence>